<sequence>MPTTNVVPHLFNAWTGSQEPIAVYEMNDDGFGIPVTLEHFQSRFVAFLPSDAAPGGHVLSHSENIAEIRATPSGLEAYVVDAKTAEVVLSNRNETVVIPEVARPLPTVGELGPWKLRVQSHGPASNDSVESAVETIEVGTLQKLLPWTEIPQLAQVSGVGTYETSFDFAAGAGGDATADGLALRLSFGPVRNTIHAWVNGRQLPPLDLTDAVSDVTEYLVDGRNSVRVEVTSSLLNAVKARGPGALKSASLGPRNPDLITGPDFDEFGLVGPVVGQVLRRVTVL</sequence>
<reference evidence="1 2" key="1">
    <citation type="submission" date="2024-02" db="EMBL/GenBank/DDBJ databases">
        <title>De novo assembly and annotation of 12 fungi associated with fruit tree decline syndrome in Ontario, Canada.</title>
        <authorList>
            <person name="Sulman M."/>
            <person name="Ellouze W."/>
            <person name="Ilyukhin E."/>
        </authorList>
    </citation>
    <scope>NUCLEOTIDE SEQUENCE [LARGE SCALE GENOMIC DNA]</scope>
    <source>
        <strain evidence="1 2">M169</strain>
    </source>
</reference>
<proteinExistence type="predicted"/>
<dbReference type="Gene3D" id="2.60.120.260">
    <property type="entry name" value="Galactose-binding domain-like"/>
    <property type="match status" value="1"/>
</dbReference>
<dbReference type="PANTHER" id="PTHR36848:SF2">
    <property type="entry name" value="SECRETED PROTEIN"/>
    <property type="match status" value="1"/>
</dbReference>
<dbReference type="SUPFAM" id="SSF49785">
    <property type="entry name" value="Galactose-binding domain-like"/>
    <property type="match status" value="1"/>
</dbReference>
<dbReference type="InterPro" id="IPR053161">
    <property type="entry name" value="Ulvan_degrading_GH"/>
</dbReference>
<protein>
    <submittedName>
        <fullName evidence="1">Uncharacterized protein</fullName>
    </submittedName>
</protein>
<organism evidence="1 2">
    <name type="scientific">Diaporthe eres</name>
    <name type="common">Phomopsis oblonga</name>
    <dbReference type="NCBI Taxonomy" id="83184"/>
    <lineage>
        <taxon>Eukaryota</taxon>
        <taxon>Fungi</taxon>
        <taxon>Dikarya</taxon>
        <taxon>Ascomycota</taxon>
        <taxon>Pezizomycotina</taxon>
        <taxon>Sordariomycetes</taxon>
        <taxon>Sordariomycetidae</taxon>
        <taxon>Diaporthales</taxon>
        <taxon>Diaporthaceae</taxon>
        <taxon>Diaporthe</taxon>
        <taxon>Diaporthe eres species complex</taxon>
    </lineage>
</organism>
<evidence type="ECO:0000313" key="2">
    <source>
        <dbReference type="Proteomes" id="UP001430848"/>
    </source>
</evidence>
<accession>A0ABR1P9K9</accession>
<dbReference type="InterPro" id="IPR008979">
    <property type="entry name" value="Galactose-bd-like_sf"/>
</dbReference>
<comment type="caution">
    <text evidence="1">The sequence shown here is derived from an EMBL/GenBank/DDBJ whole genome shotgun (WGS) entry which is preliminary data.</text>
</comment>
<gene>
    <name evidence="1" type="ORF">SLS63_005928</name>
</gene>
<dbReference type="EMBL" id="JAKNSF020000027">
    <property type="protein sequence ID" value="KAK7729869.1"/>
    <property type="molecule type" value="Genomic_DNA"/>
</dbReference>
<name>A0ABR1P9K9_DIAER</name>
<dbReference type="PANTHER" id="PTHR36848">
    <property type="entry name" value="DNA-BINDING PROTEIN (PUTATIVE SECRETED PROTEIN)-RELATED"/>
    <property type="match status" value="1"/>
</dbReference>
<keyword evidence="2" id="KW-1185">Reference proteome</keyword>
<evidence type="ECO:0000313" key="1">
    <source>
        <dbReference type="EMBL" id="KAK7729869.1"/>
    </source>
</evidence>
<dbReference type="Proteomes" id="UP001430848">
    <property type="component" value="Unassembled WGS sequence"/>
</dbReference>